<feature type="compositionally biased region" description="Low complexity" evidence="1">
    <location>
        <begin position="295"/>
        <end position="312"/>
    </location>
</feature>
<dbReference type="AlphaFoldDB" id="A0A2S8F383"/>
<sequence length="449" mass="47213">MSRATILALILLMSIGDAAHAGCWLTDWMCGKNETPQPVVAGYAPAACPTPQPYQVNYVQPPAPMTCAPVFQNQTSVRYIPETQYQTTYKPVPVTVYQPTTVYLPGSNVPTLAYNGCTTYRWETERVPFTTYKPVIQNVQTQVNSCATVGYMQQQAAPAVVGSSCNACSGAPAAAPYYPQGQAAPMQSYPAQGQWVPAQGGGVSSMVNPPTTYPQGAAQPMPSSQYQVAPYQGAAPLQSAPYQGGSPADQPPSLTPGEATQPNYNSQNTLRVAPEGNSVLRPTPGTTIIQPSPQPATSLSPSASPSTNSGATLRTTPGITSPSLTAPALTTPGTTSPTAPQSLGSAFTPYAPSSTTQQTPPATSGAARPPINPLIKPIPDPNYYPTRTEPQYQAPALLNPNDKSALLPTAKIVPIAWDDVAKPTAREVSHETPTVSIPAKKNNWHQIGQ</sequence>
<feature type="compositionally biased region" description="Low complexity" evidence="1">
    <location>
        <begin position="348"/>
        <end position="367"/>
    </location>
</feature>
<dbReference type="RefSeq" id="WP_105360082.1">
    <property type="nucleotide sequence ID" value="NZ_PUIB01000030.1"/>
</dbReference>
<feature type="compositionally biased region" description="Pro residues" evidence="1">
    <location>
        <begin position="370"/>
        <end position="381"/>
    </location>
</feature>
<dbReference type="Proteomes" id="UP000239388">
    <property type="component" value="Unassembled WGS sequence"/>
</dbReference>
<feature type="compositionally biased region" description="Polar residues" evidence="1">
    <location>
        <begin position="258"/>
        <end position="270"/>
    </location>
</feature>
<reference evidence="3 4" key="1">
    <citation type="submission" date="2018-02" db="EMBL/GenBank/DDBJ databases">
        <title>Comparative genomes isolates from brazilian mangrove.</title>
        <authorList>
            <person name="Araujo J.E."/>
            <person name="Taketani R.G."/>
            <person name="Silva M.C.P."/>
            <person name="Loureco M.V."/>
            <person name="Andreote F.D."/>
        </authorList>
    </citation>
    <scope>NUCLEOTIDE SEQUENCE [LARGE SCALE GENOMIC DNA]</scope>
    <source>
        <strain evidence="3 4">NAP PRIS-MGV</strain>
    </source>
</reference>
<feature type="region of interest" description="Disordered" evidence="1">
    <location>
        <begin position="200"/>
        <end position="381"/>
    </location>
</feature>
<evidence type="ECO:0000313" key="3">
    <source>
        <dbReference type="EMBL" id="PQO26609.1"/>
    </source>
</evidence>
<evidence type="ECO:0000256" key="2">
    <source>
        <dbReference type="SAM" id="SignalP"/>
    </source>
</evidence>
<feature type="chain" id="PRO_5015677391" evidence="2">
    <location>
        <begin position="22"/>
        <end position="449"/>
    </location>
</feature>
<feature type="signal peptide" evidence="2">
    <location>
        <begin position="1"/>
        <end position="21"/>
    </location>
</feature>
<evidence type="ECO:0000256" key="1">
    <source>
        <dbReference type="SAM" id="MobiDB-lite"/>
    </source>
</evidence>
<evidence type="ECO:0000313" key="4">
    <source>
        <dbReference type="Proteomes" id="UP000239388"/>
    </source>
</evidence>
<name>A0A2S8F383_9BACT</name>
<feature type="compositionally biased region" description="Low complexity" evidence="1">
    <location>
        <begin position="320"/>
        <end position="340"/>
    </location>
</feature>
<organism evidence="3 4">
    <name type="scientific">Blastopirellula marina</name>
    <dbReference type="NCBI Taxonomy" id="124"/>
    <lineage>
        <taxon>Bacteria</taxon>
        <taxon>Pseudomonadati</taxon>
        <taxon>Planctomycetota</taxon>
        <taxon>Planctomycetia</taxon>
        <taxon>Pirellulales</taxon>
        <taxon>Pirellulaceae</taxon>
        <taxon>Blastopirellula</taxon>
    </lineage>
</organism>
<feature type="compositionally biased region" description="Polar residues" evidence="1">
    <location>
        <begin position="205"/>
        <end position="214"/>
    </location>
</feature>
<protein>
    <submittedName>
        <fullName evidence="3">Uncharacterized protein</fullName>
    </submittedName>
</protein>
<gene>
    <name evidence="3" type="ORF">C5Y98_29965</name>
</gene>
<dbReference type="EMBL" id="PUIB01000030">
    <property type="protein sequence ID" value="PQO26609.1"/>
    <property type="molecule type" value="Genomic_DNA"/>
</dbReference>
<dbReference type="OrthoDB" id="257889at2"/>
<feature type="region of interest" description="Disordered" evidence="1">
    <location>
        <begin position="427"/>
        <end position="449"/>
    </location>
</feature>
<accession>A0A2S8F383</accession>
<comment type="caution">
    <text evidence="3">The sequence shown here is derived from an EMBL/GenBank/DDBJ whole genome shotgun (WGS) entry which is preliminary data.</text>
</comment>
<keyword evidence="2" id="KW-0732">Signal</keyword>
<proteinExistence type="predicted"/>